<organism evidence="1 2">
    <name type="scientific">Caerostris darwini</name>
    <dbReference type="NCBI Taxonomy" id="1538125"/>
    <lineage>
        <taxon>Eukaryota</taxon>
        <taxon>Metazoa</taxon>
        <taxon>Ecdysozoa</taxon>
        <taxon>Arthropoda</taxon>
        <taxon>Chelicerata</taxon>
        <taxon>Arachnida</taxon>
        <taxon>Araneae</taxon>
        <taxon>Araneomorphae</taxon>
        <taxon>Entelegynae</taxon>
        <taxon>Araneoidea</taxon>
        <taxon>Araneidae</taxon>
        <taxon>Caerostris</taxon>
    </lineage>
</organism>
<protein>
    <submittedName>
        <fullName evidence="1">Uncharacterized protein</fullName>
    </submittedName>
</protein>
<keyword evidence="2" id="KW-1185">Reference proteome</keyword>
<sequence>MSLSLLSSDTCRLWGNANIKAEEETFSDQYKPPSCFDHSSCLPPVLEVLGPCSVKQADSSNSRGKDCQKYLAYFPFAFA</sequence>
<accession>A0AAV4VNQ2</accession>
<name>A0AAV4VNQ2_9ARAC</name>
<gene>
    <name evidence="1" type="ORF">CDAR_573381</name>
</gene>
<evidence type="ECO:0000313" key="1">
    <source>
        <dbReference type="EMBL" id="GIY71862.1"/>
    </source>
</evidence>
<dbReference type="Proteomes" id="UP001054837">
    <property type="component" value="Unassembled WGS sequence"/>
</dbReference>
<dbReference type="AlphaFoldDB" id="A0AAV4VNQ2"/>
<proteinExistence type="predicted"/>
<dbReference type="EMBL" id="BPLQ01013405">
    <property type="protein sequence ID" value="GIY71862.1"/>
    <property type="molecule type" value="Genomic_DNA"/>
</dbReference>
<comment type="caution">
    <text evidence="1">The sequence shown here is derived from an EMBL/GenBank/DDBJ whole genome shotgun (WGS) entry which is preliminary data.</text>
</comment>
<reference evidence="1 2" key="1">
    <citation type="submission" date="2021-06" db="EMBL/GenBank/DDBJ databases">
        <title>Caerostris darwini draft genome.</title>
        <authorList>
            <person name="Kono N."/>
            <person name="Arakawa K."/>
        </authorList>
    </citation>
    <scope>NUCLEOTIDE SEQUENCE [LARGE SCALE GENOMIC DNA]</scope>
</reference>
<evidence type="ECO:0000313" key="2">
    <source>
        <dbReference type="Proteomes" id="UP001054837"/>
    </source>
</evidence>